<keyword evidence="5" id="KW-1185">Reference proteome</keyword>
<evidence type="ECO:0000313" key="5">
    <source>
        <dbReference type="Proteomes" id="UP000499080"/>
    </source>
</evidence>
<evidence type="ECO:0000313" key="2">
    <source>
        <dbReference type="EMBL" id="GBL72058.1"/>
    </source>
</evidence>
<proteinExistence type="predicted"/>
<evidence type="ECO:0000313" key="3">
    <source>
        <dbReference type="EMBL" id="GBL72065.1"/>
    </source>
</evidence>
<accession>A0A4Y1ZZ35</accession>
<dbReference type="EMBL" id="BGPR01078865">
    <property type="protein sequence ID" value="GBL72044.1"/>
    <property type="molecule type" value="Genomic_DNA"/>
</dbReference>
<gene>
    <name evidence="4" type="ORF">AVEN_244919_1</name>
    <name evidence="1" type="ORF">AVEN_46825_1</name>
    <name evidence="2" type="ORF">AVEN_66438_1</name>
    <name evidence="3" type="ORF">AVEN_79362_1</name>
</gene>
<dbReference type="Proteomes" id="UP000499080">
    <property type="component" value="Unassembled WGS sequence"/>
</dbReference>
<dbReference type="EMBL" id="BGPR01078878">
    <property type="protein sequence ID" value="GBL72104.1"/>
    <property type="molecule type" value="Genomic_DNA"/>
</dbReference>
<organism evidence="4 5">
    <name type="scientific">Araneus ventricosus</name>
    <name type="common">Orbweaver spider</name>
    <name type="synonym">Epeira ventricosa</name>
    <dbReference type="NCBI Taxonomy" id="182803"/>
    <lineage>
        <taxon>Eukaryota</taxon>
        <taxon>Metazoa</taxon>
        <taxon>Ecdysozoa</taxon>
        <taxon>Arthropoda</taxon>
        <taxon>Chelicerata</taxon>
        <taxon>Arachnida</taxon>
        <taxon>Araneae</taxon>
        <taxon>Araneomorphae</taxon>
        <taxon>Entelegynae</taxon>
        <taxon>Araneoidea</taxon>
        <taxon>Araneidae</taxon>
        <taxon>Araneus</taxon>
    </lineage>
</organism>
<dbReference type="EMBL" id="BGPR01078867">
    <property type="protein sequence ID" value="GBL72058.1"/>
    <property type="molecule type" value="Genomic_DNA"/>
</dbReference>
<sequence>MKDLSQTRATSRREKGSAWTECLSSSKSDVHLKISRLPWKMSTDKFWMSPVDLSCGEMTDGTISVRVRDRSSVHLVPAVHQPPISLPLRDVPEEQESEEDPAFCPLAVLLTKHYLEIVRPLYASATNFSPQSWWLFEIFLVSLQAEHKCGLVSLGNPAERQPTPNIDAKSNLPRVIPRCTKVDLS</sequence>
<dbReference type="EMBL" id="BGPR01078868">
    <property type="protein sequence ID" value="GBL72065.1"/>
    <property type="molecule type" value="Genomic_DNA"/>
</dbReference>
<dbReference type="AlphaFoldDB" id="A0A4Y1ZZ35"/>
<comment type="caution">
    <text evidence="4">The sequence shown here is derived from an EMBL/GenBank/DDBJ whole genome shotgun (WGS) entry which is preliminary data.</text>
</comment>
<evidence type="ECO:0000313" key="4">
    <source>
        <dbReference type="EMBL" id="GBL72104.1"/>
    </source>
</evidence>
<evidence type="ECO:0000313" key="1">
    <source>
        <dbReference type="EMBL" id="GBL72044.1"/>
    </source>
</evidence>
<protein>
    <submittedName>
        <fullName evidence="4">Uncharacterized protein</fullName>
    </submittedName>
</protein>
<reference evidence="4 5" key="1">
    <citation type="journal article" date="2019" name="Sci. Rep.">
        <title>Orb-weaving spider Araneus ventricosus genome elucidates the spidroin gene catalogue.</title>
        <authorList>
            <person name="Kono N."/>
            <person name="Nakamura H."/>
            <person name="Ohtoshi R."/>
            <person name="Moran D.A.P."/>
            <person name="Shinohara A."/>
            <person name="Yoshida Y."/>
            <person name="Fujiwara M."/>
            <person name="Mori M."/>
            <person name="Tomita M."/>
            <person name="Arakawa K."/>
        </authorList>
    </citation>
    <scope>NUCLEOTIDE SEQUENCE [LARGE SCALE GENOMIC DNA]</scope>
</reference>
<name>A0A4Y1ZZ35_ARAVE</name>